<dbReference type="EMBL" id="CP013195">
    <property type="protein sequence ID" value="ALO49390.1"/>
    <property type="molecule type" value="Genomic_DNA"/>
</dbReference>
<evidence type="ECO:0000256" key="1">
    <source>
        <dbReference type="SAM" id="MobiDB-lite"/>
    </source>
</evidence>
<keyword evidence="3" id="KW-1185">Reference proteome</keyword>
<dbReference type="Proteomes" id="UP000056252">
    <property type="component" value="Chromosome"/>
</dbReference>
<feature type="compositionally biased region" description="Acidic residues" evidence="1">
    <location>
        <begin position="54"/>
        <end position="65"/>
    </location>
</feature>
<feature type="region of interest" description="Disordered" evidence="1">
    <location>
        <begin position="33"/>
        <end position="65"/>
    </location>
</feature>
<dbReference type="STRING" id="76123.AS203_10045"/>
<dbReference type="OrthoDB" id="9986038at2"/>
<organism evidence="2 3">
    <name type="scientific">Hoylesella enoeca</name>
    <dbReference type="NCBI Taxonomy" id="76123"/>
    <lineage>
        <taxon>Bacteria</taxon>
        <taxon>Pseudomonadati</taxon>
        <taxon>Bacteroidota</taxon>
        <taxon>Bacteroidia</taxon>
        <taxon>Bacteroidales</taxon>
        <taxon>Prevotellaceae</taxon>
        <taxon>Hoylesella</taxon>
    </lineage>
</organism>
<protein>
    <submittedName>
        <fullName evidence="2">Uncharacterized protein</fullName>
    </submittedName>
</protein>
<dbReference type="AlphaFoldDB" id="A0A0S2KMP3"/>
<accession>A0A0S2KMP3</accession>
<gene>
    <name evidence="2" type="ORF">AS203_10045</name>
</gene>
<proteinExistence type="predicted"/>
<reference evidence="3" key="1">
    <citation type="submission" date="2015-11" db="EMBL/GenBank/DDBJ databases">
        <authorList>
            <person name="Holder M.E."/>
            <person name="Ajami N.J."/>
            <person name="Petrosino J.F."/>
        </authorList>
    </citation>
    <scope>NUCLEOTIDE SEQUENCE [LARGE SCALE GENOMIC DNA]</scope>
    <source>
        <strain evidence="3">F0113</strain>
    </source>
</reference>
<dbReference type="KEGG" id="peo:AS203_10045"/>
<sequence>MNRKQLESRAYVKPEMSVIQTIMEFPLLNGSTIKGGHKKPIINPETGDAKQGWFDEEEDLSEEED</sequence>
<evidence type="ECO:0000313" key="3">
    <source>
        <dbReference type="Proteomes" id="UP000056252"/>
    </source>
</evidence>
<dbReference type="RefSeq" id="WP_060544434.1">
    <property type="nucleotide sequence ID" value="NZ_CP013195.1"/>
</dbReference>
<name>A0A0S2KMP3_9BACT</name>
<evidence type="ECO:0000313" key="2">
    <source>
        <dbReference type="EMBL" id="ALO49390.1"/>
    </source>
</evidence>